<dbReference type="RefSeq" id="WP_146170589.1">
    <property type="nucleotide sequence ID" value="NZ_QKZS01000003.1"/>
</dbReference>
<dbReference type="AlphaFoldDB" id="A0A2W7R6I7"/>
<dbReference type="EMBL" id="QKZS01000003">
    <property type="protein sequence ID" value="PZX56468.1"/>
    <property type="molecule type" value="Genomic_DNA"/>
</dbReference>
<dbReference type="Gene3D" id="1.10.10.10">
    <property type="entry name" value="Winged helix-like DNA-binding domain superfamily/Winged helix DNA-binding domain"/>
    <property type="match status" value="1"/>
</dbReference>
<organism evidence="1 2">
    <name type="scientific">Cereibacter changlensis</name>
    <dbReference type="NCBI Taxonomy" id="402884"/>
    <lineage>
        <taxon>Bacteria</taxon>
        <taxon>Pseudomonadati</taxon>
        <taxon>Pseudomonadota</taxon>
        <taxon>Alphaproteobacteria</taxon>
        <taxon>Rhodobacterales</taxon>
        <taxon>Paracoccaceae</taxon>
        <taxon>Cereibacter</taxon>
    </lineage>
</organism>
<dbReference type="GO" id="GO:0006355">
    <property type="term" value="P:regulation of DNA-templated transcription"/>
    <property type="evidence" value="ECO:0007669"/>
    <property type="project" value="InterPro"/>
</dbReference>
<evidence type="ECO:0000313" key="1">
    <source>
        <dbReference type="EMBL" id="PZX56468.1"/>
    </source>
</evidence>
<dbReference type="GO" id="GO:0003677">
    <property type="term" value="F:DNA binding"/>
    <property type="evidence" value="ECO:0007669"/>
    <property type="project" value="InterPro"/>
</dbReference>
<dbReference type="InterPro" id="IPR036388">
    <property type="entry name" value="WH-like_DNA-bd_sf"/>
</dbReference>
<sequence>MTGKFRMVYFGSFSLLSPDGGNLTPRSNKAKGLLALLGDATDMRRGRRWLESQLWSDRAPAQASGSLRQALIEIRTALGEHADLLGSNRLEVWLEAGRIETDLEPGTAFRQTHREPLESLDVRDEAFEDWMRAFRARFETEAEPRPPVAAPTPLPKSSYSIRAVMTDCGTSAERITGHIIADQVARNLEEQLTTRRFANLGRDPKQALPDLEIRCEVADDGARGVVFLRIEHARDGRVLFSQHRTLTGSATEAISQGVIVGLAHSAALRILHRVPAVGDLSRPEIAAAGFGSLGLRNLARFDPAGLDGAQGMFAHAYERDANGIYLAWRAFARMAQLVEGGGGDARPCLEEVQKLGGDALQQSADNGFAVSLVALTRIMLEDDLSAPAALAERAILLNSNNLFARQTLAVAHSAVGDTETAYQLSLSCRQSETDDDLGHLWDLYHALVCISSGRLDEARVAATRASRAAPRFVAPRRQLVALCAHAGDMAAARSHLAELQRLEQDFSLDRYLQDPAYPVLTLRRAGLIDTLPRGDFGD</sequence>
<reference evidence="1 2" key="1">
    <citation type="submission" date="2018-06" db="EMBL/GenBank/DDBJ databases">
        <title>Genomic Encyclopedia of Archaeal and Bacterial Type Strains, Phase II (KMG-II): from individual species to whole genera.</title>
        <authorList>
            <person name="Goeker M."/>
        </authorList>
    </citation>
    <scope>NUCLEOTIDE SEQUENCE [LARGE SCALE GENOMIC DNA]</scope>
    <source>
        <strain evidence="1 2">DSM 18774</strain>
    </source>
</reference>
<comment type="caution">
    <text evidence="1">The sequence shown here is derived from an EMBL/GenBank/DDBJ whole genome shotgun (WGS) entry which is preliminary data.</text>
</comment>
<dbReference type="InterPro" id="IPR016032">
    <property type="entry name" value="Sig_transdc_resp-reg_C-effctor"/>
</dbReference>
<name>A0A2W7R6I7_9RHOB</name>
<dbReference type="InterPro" id="IPR011990">
    <property type="entry name" value="TPR-like_helical_dom_sf"/>
</dbReference>
<evidence type="ECO:0008006" key="3">
    <source>
        <dbReference type="Google" id="ProtNLM"/>
    </source>
</evidence>
<accession>A0A2W7R6I7</accession>
<dbReference type="Proteomes" id="UP000249538">
    <property type="component" value="Unassembled WGS sequence"/>
</dbReference>
<protein>
    <recommendedName>
        <fullName evidence="3">SARP family transcriptional regulator</fullName>
    </recommendedName>
</protein>
<gene>
    <name evidence="1" type="ORF">LX76_01497</name>
</gene>
<dbReference type="Gene3D" id="1.25.40.10">
    <property type="entry name" value="Tetratricopeptide repeat domain"/>
    <property type="match status" value="1"/>
</dbReference>
<dbReference type="SUPFAM" id="SSF46894">
    <property type="entry name" value="C-terminal effector domain of the bipartite response regulators"/>
    <property type="match status" value="1"/>
</dbReference>
<dbReference type="SUPFAM" id="SSF48452">
    <property type="entry name" value="TPR-like"/>
    <property type="match status" value="1"/>
</dbReference>
<evidence type="ECO:0000313" key="2">
    <source>
        <dbReference type="Proteomes" id="UP000249538"/>
    </source>
</evidence>
<proteinExistence type="predicted"/>